<dbReference type="EMBL" id="LUCM01000773">
    <property type="protein sequence ID" value="KAA0200040.1"/>
    <property type="molecule type" value="Genomic_DNA"/>
</dbReference>
<name>A0A8E0S3N6_9TREM</name>
<accession>A0A8E0S3N6</accession>
<dbReference type="AlphaFoldDB" id="A0A8E0S3N6"/>
<keyword evidence="2" id="KW-1185">Reference proteome</keyword>
<organism evidence="1 2">
    <name type="scientific">Fasciolopsis buskii</name>
    <dbReference type="NCBI Taxonomy" id="27845"/>
    <lineage>
        <taxon>Eukaryota</taxon>
        <taxon>Metazoa</taxon>
        <taxon>Spiralia</taxon>
        <taxon>Lophotrochozoa</taxon>
        <taxon>Platyhelminthes</taxon>
        <taxon>Trematoda</taxon>
        <taxon>Digenea</taxon>
        <taxon>Plagiorchiida</taxon>
        <taxon>Echinostomata</taxon>
        <taxon>Echinostomatoidea</taxon>
        <taxon>Fasciolidae</taxon>
        <taxon>Fasciolopsis</taxon>
    </lineage>
</organism>
<proteinExistence type="predicted"/>
<gene>
    <name evidence="1" type="ORF">FBUS_01847</name>
</gene>
<protein>
    <submittedName>
        <fullName evidence="1">Coatomer subunit beta</fullName>
    </submittedName>
</protein>
<evidence type="ECO:0000313" key="1">
    <source>
        <dbReference type="EMBL" id="KAA0200040.1"/>
    </source>
</evidence>
<evidence type="ECO:0000313" key="2">
    <source>
        <dbReference type="Proteomes" id="UP000728185"/>
    </source>
</evidence>
<reference evidence="1" key="1">
    <citation type="submission" date="2019-05" db="EMBL/GenBank/DDBJ databases">
        <title>Annotation for the trematode Fasciolopsis buski.</title>
        <authorList>
            <person name="Choi Y.-J."/>
        </authorList>
    </citation>
    <scope>NUCLEOTIDE SEQUENCE</scope>
    <source>
        <strain evidence="1">HT</strain>
        <tissue evidence="1">Whole worm</tissue>
    </source>
</reference>
<comment type="caution">
    <text evidence="1">The sequence shown here is derived from an EMBL/GenBank/DDBJ whole genome shotgun (WGS) entry which is preliminary data.</text>
</comment>
<sequence>MEIRQQTLDLTMDLVTLRTADDLVKLYKKELLKACSGTDRPNASIPVGDTNGGKTDNTGHNSDEATYRYALVHTIYDISIRFPATLGNIIPTICDVSSFLRQMPSSHRFYLSAIFVRKM</sequence>
<dbReference type="Proteomes" id="UP000728185">
    <property type="component" value="Unassembled WGS sequence"/>
</dbReference>